<reference evidence="10" key="1">
    <citation type="journal article" date="2020" name="Stud. Mycol.">
        <title>101 Dothideomycetes genomes: a test case for predicting lifestyles and emergence of pathogens.</title>
        <authorList>
            <person name="Haridas S."/>
            <person name="Albert R."/>
            <person name="Binder M."/>
            <person name="Bloem J."/>
            <person name="Labutti K."/>
            <person name="Salamov A."/>
            <person name="Andreopoulos B."/>
            <person name="Baker S."/>
            <person name="Barry K."/>
            <person name="Bills G."/>
            <person name="Bluhm B."/>
            <person name="Cannon C."/>
            <person name="Castanera R."/>
            <person name="Culley D."/>
            <person name="Daum C."/>
            <person name="Ezra D."/>
            <person name="Gonzalez J."/>
            <person name="Henrissat B."/>
            <person name="Kuo A."/>
            <person name="Liang C."/>
            <person name="Lipzen A."/>
            <person name="Lutzoni F."/>
            <person name="Magnuson J."/>
            <person name="Mondo S."/>
            <person name="Nolan M."/>
            <person name="Ohm R."/>
            <person name="Pangilinan J."/>
            <person name="Park H.-J."/>
            <person name="Ramirez L."/>
            <person name="Alfaro M."/>
            <person name="Sun H."/>
            <person name="Tritt A."/>
            <person name="Yoshinaga Y."/>
            <person name="Zwiers L.-H."/>
            <person name="Turgeon B."/>
            <person name="Goodwin S."/>
            <person name="Spatafora J."/>
            <person name="Crous P."/>
            <person name="Grigoriev I."/>
        </authorList>
    </citation>
    <scope>NUCLEOTIDE SEQUENCE</scope>
    <source>
        <strain evidence="10">CBS 279.74</strain>
    </source>
</reference>
<dbReference type="InterPro" id="IPR020846">
    <property type="entry name" value="MFS_dom"/>
</dbReference>
<dbReference type="OrthoDB" id="6133115at2759"/>
<dbReference type="InterPro" id="IPR003663">
    <property type="entry name" value="Sugar/inositol_transpt"/>
</dbReference>
<feature type="transmembrane region" description="Helical" evidence="8">
    <location>
        <begin position="162"/>
        <end position="184"/>
    </location>
</feature>
<keyword evidence="11" id="KW-1185">Reference proteome</keyword>
<evidence type="ECO:0000256" key="1">
    <source>
        <dbReference type="ARBA" id="ARBA00004141"/>
    </source>
</evidence>
<dbReference type="PANTHER" id="PTHR48022:SF29">
    <property type="entry name" value="SUGAR TRANSPORTER, PUTATIVE (AFU_ORTHOLOGUE AFUA_6G14500)-RELATED"/>
    <property type="match status" value="1"/>
</dbReference>
<dbReference type="Gene3D" id="1.20.1250.20">
    <property type="entry name" value="MFS general substrate transporter like domains"/>
    <property type="match status" value="1"/>
</dbReference>
<comment type="subcellular location">
    <subcellularLocation>
        <location evidence="1">Membrane</location>
        <topology evidence="1">Multi-pass membrane protein</topology>
    </subcellularLocation>
</comment>
<dbReference type="PANTHER" id="PTHR48022">
    <property type="entry name" value="PLASTIDIC GLUCOSE TRANSPORTER 4"/>
    <property type="match status" value="1"/>
</dbReference>
<accession>A0A6G1KMJ8</accession>
<evidence type="ECO:0000259" key="9">
    <source>
        <dbReference type="PROSITE" id="PS50850"/>
    </source>
</evidence>
<dbReference type="FunFam" id="1.20.1250.20:FF:000117">
    <property type="entry name" value="MFS hexose transporter"/>
    <property type="match status" value="1"/>
</dbReference>
<feature type="transmembrane region" description="Helical" evidence="8">
    <location>
        <begin position="284"/>
        <end position="306"/>
    </location>
</feature>
<dbReference type="InterPro" id="IPR050360">
    <property type="entry name" value="MFS_Sugar_Transporters"/>
</dbReference>
<dbReference type="Proteomes" id="UP000799428">
    <property type="component" value="Unassembled WGS sequence"/>
</dbReference>
<dbReference type="EMBL" id="MU005765">
    <property type="protein sequence ID" value="KAF2713775.1"/>
    <property type="molecule type" value="Genomic_DNA"/>
</dbReference>
<feature type="transmembrane region" description="Helical" evidence="8">
    <location>
        <begin position="447"/>
        <end position="469"/>
    </location>
</feature>
<evidence type="ECO:0000313" key="11">
    <source>
        <dbReference type="Proteomes" id="UP000799428"/>
    </source>
</evidence>
<dbReference type="GO" id="GO:0005351">
    <property type="term" value="F:carbohydrate:proton symporter activity"/>
    <property type="evidence" value="ECO:0007669"/>
    <property type="project" value="TreeGrafter"/>
</dbReference>
<gene>
    <name evidence="10" type="ORF">K504DRAFT_462270</name>
</gene>
<evidence type="ECO:0000313" key="10">
    <source>
        <dbReference type="EMBL" id="KAF2713775.1"/>
    </source>
</evidence>
<evidence type="ECO:0000256" key="4">
    <source>
        <dbReference type="ARBA" id="ARBA00022692"/>
    </source>
</evidence>
<protein>
    <submittedName>
        <fullName evidence="10">Hexose transporter-like protein</fullName>
    </submittedName>
</protein>
<evidence type="ECO:0000256" key="6">
    <source>
        <dbReference type="ARBA" id="ARBA00023136"/>
    </source>
</evidence>
<dbReference type="Pfam" id="PF00083">
    <property type="entry name" value="Sugar_tr"/>
    <property type="match status" value="1"/>
</dbReference>
<feature type="transmembrane region" description="Helical" evidence="8">
    <location>
        <begin position="31"/>
        <end position="54"/>
    </location>
</feature>
<evidence type="ECO:0000256" key="8">
    <source>
        <dbReference type="SAM" id="Phobius"/>
    </source>
</evidence>
<proteinExistence type="inferred from homology"/>
<keyword evidence="5 8" id="KW-1133">Transmembrane helix</keyword>
<feature type="transmembrane region" description="Helical" evidence="8">
    <location>
        <begin position="105"/>
        <end position="124"/>
    </location>
</feature>
<keyword evidence="4 8" id="KW-0812">Transmembrane</keyword>
<dbReference type="GO" id="GO:0016020">
    <property type="term" value="C:membrane"/>
    <property type="evidence" value="ECO:0007669"/>
    <property type="project" value="UniProtKB-SubCell"/>
</dbReference>
<feature type="transmembrane region" description="Helical" evidence="8">
    <location>
        <begin position="380"/>
        <end position="400"/>
    </location>
</feature>
<name>A0A6G1KMJ8_9PLEO</name>
<evidence type="ECO:0000256" key="7">
    <source>
        <dbReference type="RuleBase" id="RU003346"/>
    </source>
</evidence>
<dbReference type="InterPro" id="IPR005828">
    <property type="entry name" value="MFS_sugar_transport-like"/>
</dbReference>
<dbReference type="InterPro" id="IPR036259">
    <property type="entry name" value="MFS_trans_sf"/>
</dbReference>
<evidence type="ECO:0000256" key="2">
    <source>
        <dbReference type="ARBA" id="ARBA00010992"/>
    </source>
</evidence>
<dbReference type="NCBIfam" id="TIGR00879">
    <property type="entry name" value="SP"/>
    <property type="match status" value="1"/>
</dbReference>
<feature type="transmembrane region" description="Helical" evidence="8">
    <location>
        <begin position="74"/>
        <end position="93"/>
    </location>
</feature>
<feature type="transmembrane region" description="Helical" evidence="8">
    <location>
        <begin position="326"/>
        <end position="344"/>
    </location>
</feature>
<dbReference type="SUPFAM" id="SSF103473">
    <property type="entry name" value="MFS general substrate transporter"/>
    <property type="match status" value="1"/>
</dbReference>
<comment type="similarity">
    <text evidence="2 7">Belongs to the major facilitator superfamily. Sugar transporter (TC 2.A.1.1) family.</text>
</comment>
<feature type="transmembrane region" description="Helical" evidence="8">
    <location>
        <begin position="421"/>
        <end position="441"/>
    </location>
</feature>
<evidence type="ECO:0000256" key="5">
    <source>
        <dbReference type="ARBA" id="ARBA00022989"/>
    </source>
</evidence>
<sequence length="526" mass="59554">MAPGSGLSDPLLTNLVNRDLVPWYRKKNLRVLYLLLLPTCIGIEMTSGFDSQMINTVQISPTWQKFFNKPQGSLLGIISAAYNLGAICALPFVPYVNDTFGRRWAIFFGSWIMVIGSFIQAFSIDAVMYVIARWILGFGIPFCIIAGSSLMGELAHPKERPIVTSLFNALYFVGALVAAGISFGTQAIHNDWAWRIPSLLQAGPSLFQICFIFFIPESPRFLISKDRLDEAFQVLVQYHAEGNADSEFVKAEMAQIEGTIQIEIEHSKRSWGEMLSSPGMRKRVIIGSMLGLFTQWSGNTLISYYLNDLLKLIGYTDPDFKGKLNVGLNSWSLVNAVIISLFVRRFPRRKMYLICAASLLACYIGWTISMERFITTKSMAAAKLTIFFIFMYSPCYNIGYNALTYTYLVELFPFAQRAKGITIFQFFGRGAGFFTTFVNPIGLNNIAWKWLITYCCWLAFEIIFIFFMFPETYGRTLEELAFLFEDQALADEATMKMEKLIDHEGNNVNRYNAKVTTSRDRGSSFA</sequence>
<dbReference type="PROSITE" id="PS50850">
    <property type="entry name" value="MFS"/>
    <property type="match status" value="1"/>
</dbReference>
<feature type="transmembrane region" description="Helical" evidence="8">
    <location>
        <begin position="130"/>
        <end position="150"/>
    </location>
</feature>
<keyword evidence="6 8" id="KW-0472">Membrane</keyword>
<organism evidence="10 11">
    <name type="scientific">Pleomassaria siparia CBS 279.74</name>
    <dbReference type="NCBI Taxonomy" id="1314801"/>
    <lineage>
        <taxon>Eukaryota</taxon>
        <taxon>Fungi</taxon>
        <taxon>Dikarya</taxon>
        <taxon>Ascomycota</taxon>
        <taxon>Pezizomycotina</taxon>
        <taxon>Dothideomycetes</taxon>
        <taxon>Pleosporomycetidae</taxon>
        <taxon>Pleosporales</taxon>
        <taxon>Pleomassariaceae</taxon>
        <taxon>Pleomassaria</taxon>
    </lineage>
</organism>
<keyword evidence="3 7" id="KW-0813">Transport</keyword>
<feature type="domain" description="Major facilitator superfamily (MFS) profile" evidence="9">
    <location>
        <begin position="36"/>
        <end position="473"/>
    </location>
</feature>
<evidence type="ECO:0000256" key="3">
    <source>
        <dbReference type="ARBA" id="ARBA00022448"/>
    </source>
</evidence>
<dbReference type="AlphaFoldDB" id="A0A6G1KMJ8"/>